<dbReference type="PRINTS" id="PR00412">
    <property type="entry name" value="EPOXHYDRLASE"/>
</dbReference>
<dbReference type="GO" id="GO:0046503">
    <property type="term" value="P:glycerolipid catabolic process"/>
    <property type="evidence" value="ECO:0007669"/>
    <property type="project" value="TreeGrafter"/>
</dbReference>
<dbReference type="SUPFAM" id="SSF53474">
    <property type="entry name" value="alpha/beta-Hydrolases"/>
    <property type="match status" value="1"/>
</dbReference>
<keyword evidence="3" id="KW-1185">Reference proteome</keyword>
<feature type="domain" description="AB hydrolase-1" evidence="1">
    <location>
        <begin position="22"/>
        <end position="251"/>
    </location>
</feature>
<dbReference type="RefSeq" id="WP_264841871.1">
    <property type="nucleotide sequence ID" value="NZ_AP025628.1"/>
</dbReference>
<dbReference type="Proteomes" id="UP001163687">
    <property type="component" value="Chromosome"/>
</dbReference>
<dbReference type="PANTHER" id="PTHR43433">
    <property type="entry name" value="HYDROLASE, ALPHA/BETA FOLD FAMILY PROTEIN"/>
    <property type="match status" value="1"/>
</dbReference>
<keyword evidence="2" id="KW-0378">Hydrolase</keyword>
<dbReference type="InterPro" id="IPR029058">
    <property type="entry name" value="AB_hydrolase_fold"/>
</dbReference>
<evidence type="ECO:0000259" key="1">
    <source>
        <dbReference type="Pfam" id="PF00561"/>
    </source>
</evidence>
<dbReference type="GO" id="GO:0004806">
    <property type="term" value="F:triacylglycerol lipase activity"/>
    <property type="evidence" value="ECO:0007669"/>
    <property type="project" value="TreeGrafter"/>
</dbReference>
<dbReference type="EMBL" id="AP025628">
    <property type="protein sequence ID" value="BDG61203.1"/>
    <property type="molecule type" value="Genomic_DNA"/>
</dbReference>
<evidence type="ECO:0000313" key="3">
    <source>
        <dbReference type="Proteomes" id="UP001163687"/>
    </source>
</evidence>
<dbReference type="InterPro" id="IPR050471">
    <property type="entry name" value="AB_hydrolase"/>
</dbReference>
<name>A0AA35G989_9FIRM</name>
<dbReference type="InterPro" id="IPR000639">
    <property type="entry name" value="Epox_hydrolase-like"/>
</dbReference>
<sequence length="269" mass="29811">MPKVQVNGIALYYEEHGQGDALALIPGLGLWHWCWLRQVPALSRYFRTIAIDNRGVGDSDKPDEPYTIEGMADEAAAVLRALGAEPAHVLGFSMGGYIAQELALRHPDQVASLVLVSTGPGGPDQVEPDPEVQAAMRIHTSQTPEENLRRQFPYAVAPGYFDAHPDEFEELIRLRLQKPTPVHVYVRQHEATRRWRGLRGRGAALEVPVLIVHGDRDRLLPVENARRLAELIPGAELRLIPGAGHFPLLEAAPMVNRVILEFLLELGYG</sequence>
<dbReference type="AlphaFoldDB" id="A0AA35G989"/>
<dbReference type="PRINTS" id="PR00111">
    <property type="entry name" value="ABHYDROLASE"/>
</dbReference>
<gene>
    <name evidence="2" type="ORF">caldi_22930</name>
</gene>
<dbReference type="PANTHER" id="PTHR43433:SF5">
    <property type="entry name" value="AB HYDROLASE-1 DOMAIN-CONTAINING PROTEIN"/>
    <property type="match status" value="1"/>
</dbReference>
<dbReference type="KEGG" id="cmic:caldi_22930"/>
<accession>A0AA35G989</accession>
<dbReference type="InterPro" id="IPR000073">
    <property type="entry name" value="AB_hydrolase_1"/>
</dbReference>
<proteinExistence type="predicted"/>
<organism evidence="2 3">
    <name type="scientific">Caldinitratiruptor microaerophilus</name>
    <dbReference type="NCBI Taxonomy" id="671077"/>
    <lineage>
        <taxon>Bacteria</taxon>
        <taxon>Bacillati</taxon>
        <taxon>Bacillota</taxon>
        <taxon>Clostridia</taxon>
        <taxon>Eubacteriales</taxon>
        <taxon>Symbiobacteriaceae</taxon>
        <taxon>Caldinitratiruptor</taxon>
    </lineage>
</organism>
<dbReference type="Gene3D" id="3.40.50.1820">
    <property type="entry name" value="alpha/beta hydrolase"/>
    <property type="match status" value="1"/>
</dbReference>
<protein>
    <submittedName>
        <fullName evidence="2">Alpha/beta hydrolase fold protein</fullName>
    </submittedName>
</protein>
<reference evidence="2" key="1">
    <citation type="submission" date="2022-03" db="EMBL/GenBank/DDBJ databases">
        <title>Complete genome sequence of Caldinitratiruptor microaerophilus.</title>
        <authorList>
            <person name="Mukaiyama R."/>
            <person name="Nishiyama T."/>
            <person name="Ueda K."/>
        </authorList>
    </citation>
    <scope>NUCLEOTIDE SEQUENCE</scope>
    <source>
        <strain evidence="2">JCM 16183</strain>
    </source>
</reference>
<dbReference type="Pfam" id="PF00561">
    <property type="entry name" value="Abhydrolase_1"/>
    <property type="match status" value="1"/>
</dbReference>
<evidence type="ECO:0000313" key="2">
    <source>
        <dbReference type="EMBL" id="BDG61203.1"/>
    </source>
</evidence>